<gene>
    <name evidence="1" type="ORF">HHL01_18340</name>
</gene>
<dbReference type="Proteomes" id="UP000519126">
    <property type="component" value="Unassembled WGS sequence"/>
</dbReference>
<comment type="caution">
    <text evidence="1">The sequence shown here is derived from an EMBL/GenBank/DDBJ whole genome shotgun (WGS) entry which is preliminary data.</text>
</comment>
<name>A0A7X9U9K3_9GAMM</name>
<evidence type="ECO:0000313" key="1">
    <source>
        <dbReference type="EMBL" id="NMF50120.1"/>
    </source>
</evidence>
<reference evidence="1 2" key="1">
    <citation type="submission" date="2020-04" db="EMBL/GenBank/DDBJ databases">
        <title>Genome Sequencing and Assembley of Pseudoalteromonas artica.</title>
        <authorList>
            <person name="Akerly B."/>
            <person name="Cook G."/>
        </authorList>
    </citation>
    <scope>NUCLEOTIDE SEQUENCE [LARGE SCALE GENOMIC DNA]</scope>
    <source>
        <strain evidence="1 2">NEC-BIFX-0059</strain>
    </source>
</reference>
<organism evidence="1 2">
    <name type="scientific">Pseudoalteromonas arctica</name>
    <dbReference type="NCBI Taxonomy" id="394751"/>
    <lineage>
        <taxon>Bacteria</taxon>
        <taxon>Pseudomonadati</taxon>
        <taxon>Pseudomonadota</taxon>
        <taxon>Gammaproteobacteria</taxon>
        <taxon>Alteromonadales</taxon>
        <taxon>Pseudoalteromonadaceae</taxon>
        <taxon>Pseudoalteromonas</taxon>
    </lineage>
</organism>
<accession>A0A7X9U9K3</accession>
<dbReference type="EMBL" id="JABBCX010000012">
    <property type="protein sequence ID" value="NMF50120.1"/>
    <property type="molecule type" value="Genomic_DNA"/>
</dbReference>
<proteinExistence type="predicted"/>
<evidence type="ECO:0000313" key="2">
    <source>
        <dbReference type="Proteomes" id="UP000519126"/>
    </source>
</evidence>
<dbReference type="AlphaFoldDB" id="A0A7X9U9K3"/>
<dbReference type="RefSeq" id="WP_170072870.1">
    <property type="nucleotide sequence ID" value="NZ_JABBCX010000012.1"/>
</dbReference>
<protein>
    <submittedName>
        <fullName evidence="1">Uncharacterized protein</fullName>
    </submittedName>
</protein>
<sequence length="402" mass="46485">MIKLKAIERERKSDIEALVLDWAKKATPIYDGKYSGKNLKVAASVIAAFYDTNKEVPSYCLSNLIEHVLIDYIHKRVQCSCFEQLDQDIKDKFENLENRIISYCYLTAINIPEDFPFEQHELDTVEGYKFSFVNLYPEKFRRIEGDGYKKVLICLDAGSPDIAFHKAHQFLLTKIAIWSLLYTKNIFSLEDEKSLNPFGLGKLHTLHIKSSGEEVRKYIEPDFVSKPPWLISYSNISNKILSESIILERKLYKLKYAQKIINTTCNYLTAANGFNNMYLLNELWTAIEVLNKKDKPKNVPRNEIGKKGVKEKNAANSAILRCCKSIGRDEKLLLHSARIIRNISTHDTYKSDYAKYMCQELCKVFLDVLIYHSDINNETSFDEALPKVEQEYCKEPPIKISL</sequence>